<dbReference type="OrthoDB" id="9785695at2"/>
<dbReference type="InterPro" id="IPR000760">
    <property type="entry name" value="Inositol_monophosphatase-like"/>
</dbReference>
<dbReference type="GO" id="GO:0005886">
    <property type="term" value="C:plasma membrane"/>
    <property type="evidence" value="ECO:0007669"/>
    <property type="project" value="UniProtKB-SubCell"/>
</dbReference>
<dbReference type="PROSITE" id="PS00629">
    <property type="entry name" value="IMP_1"/>
    <property type="match status" value="1"/>
</dbReference>
<dbReference type="Gene3D" id="3.40.190.80">
    <property type="match status" value="1"/>
</dbReference>
<evidence type="ECO:0000256" key="6">
    <source>
        <dbReference type="ARBA" id="ARBA00022801"/>
    </source>
</evidence>
<dbReference type="InterPro" id="IPR020583">
    <property type="entry name" value="Inositol_monoP_metal-BS"/>
</dbReference>
<dbReference type="SUPFAM" id="SSF56655">
    <property type="entry name" value="Carbohydrate phosphatase"/>
    <property type="match status" value="1"/>
</dbReference>
<feature type="binding site" evidence="10">
    <location>
        <position position="219"/>
    </location>
    <ligand>
        <name>Mg(2+)</name>
        <dbReference type="ChEBI" id="CHEBI:18420"/>
        <label>1</label>
        <note>catalytic</note>
    </ligand>
</feature>
<dbReference type="Pfam" id="PF00459">
    <property type="entry name" value="Inositol_P"/>
    <property type="match status" value="1"/>
</dbReference>
<dbReference type="HAMAP" id="MF_02095">
    <property type="entry name" value="CysQ"/>
    <property type="match status" value="1"/>
</dbReference>
<keyword evidence="12" id="KW-1185">Reference proteome</keyword>
<gene>
    <name evidence="9" type="primary">cysQ</name>
    <name evidence="11" type="ORF">EV690_0409</name>
</gene>
<comment type="cofactor">
    <cofactor evidence="9 10">
        <name>Mg(2+)</name>
        <dbReference type="ChEBI" id="CHEBI:18420"/>
    </cofactor>
</comment>
<feature type="binding site" evidence="9 10">
    <location>
        <position position="93"/>
    </location>
    <ligand>
        <name>Mg(2+)</name>
        <dbReference type="ChEBI" id="CHEBI:18420"/>
        <label>2</label>
    </ligand>
</feature>
<dbReference type="CDD" id="cd01638">
    <property type="entry name" value="CysQ"/>
    <property type="match status" value="1"/>
</dbReference>
<keyword evidence="6 9" id="KW-0378">Hydrolase</keyword>
<feature type="binding site" evidence="9 10">
    <location>
        <position position="90"/>
    </location>
    <ligand>
        <name>Mg(2+)</name>
        <dbReference type="ChEBI" id="CHEBI:18420"/>
        <label>2</label>
    </ligand>
</feature>
<comment type="caution">
    <text evidence="11">The sequence shown here is derived from an EMBL/GenBank/DDBJ whole genome shotgun (WGS) entry which is preliminary data.</text>
</comment>
<evidence type="ECO:0000256" key="9">
    <source>
        <dbReference type="HAMAP-Rule" id="MF_02095"/>
    </source>
</evidence>
<dbReference type="PANTHER" id="PTHR43028:SF7">
    <property type="entry name" value="3'(2'),5'-BISPHOSPHATE NUCLEOTIDASE CYSQ"/>
    <property type="match status" value="1"/>
</dbReference>
<dbReference type="GO" id="GO:0050427">
    <property type="term" value="P:3'-phosphoadenosine 5'-phosphosulfate metabolic process"/>
    <property type="evidence" value="ECO:0007669"/>
    <property type="project" value="TreeGrafter"/>
</dbReference>
<protein>
    <recommendedName>
        <fullName evidence="9">3'(2'),5'-bisphosphate nucleotidase CysQ</fullName>
        <ecNumber evidence="9">3.1.3.7</ecNumber>
    </recommendedName>
    <alternativeName>
        <fullName evidence="9">3'(2'),5-bisphosphonucleoside 3'(2')-phosphohydrolase</fullName>
    </alternativeName>
    <alternativeName>
        <fullName evidence="9">3'-phosphoadenosine 5'-phosphate phosphatase</fullName>
        <shortName evidence="9">PAP phosphatase</shortName>
    </alternativeName>
</protein>
<keyword evidence="3 9" id="KW-1003">Cell membrane</keyword>
<dbReference type="InterPro" id="IPR006240">
    <property type="entry name" value="CysQ"/>
</dbReference>
<dbReference type="AlphaFoldDB" id="A0A4R1KDT3"/>
<evidence type="ECO:0000256" key="2">
    <source>
        <dbReference type="ARBA" id="ARBA00005289"/>
    </source>
</evidence>
<comment type="caution">
    <text evidence="9">Lacks conserved residue(s) required for the propagation of feature annotation.</text>
</comment>
<feature type="binding site" evidence="9">
    <location>
        <position position="90"/>
    </location>
    <ligand>
        <name>Mg(2+)</name>
        <dbReference type="ChEBI" id="CHEBI:18420"/>
        <label>1</label>
    </ligand>
</feature>
<dbReference type="Gene3D" id="3.30.540.10">
    <property type="entry name" value="Fructose-1,6-Bisphosphatase, subunit A, domain 1"/>
    <property type="match status" value="1"/>
</dbReference>
<comment type="subcellular location">
    <subcellularLocation>
        <location evidence="9">Cell inner membrane</location>
        <topology evidence="9">Peripheral membrane protein</topology>
        <orientation evidence="9">Cytoplasmic side</orientation>
    </subcellularLocation>
</comment>
<evidence type="ECO:0000256" key="7">
    <source>
        <dbReference type="ARBA" id="ARBA00022842"/>
    </source>
</evidence>
<keyword evidence="7 9" id="KW-0460">Magnesium</keyword>
<dbReference type="InterPro" id="IPR050725">
    <property type="entry name" value="CysQ/Inositol_MonoPase"/>
</dbReference>
<comment type="similarity">
    <text evidence="2 9">Belongs to the inositol monophosphatase superfamily. CysQ family.</text>
</comment>
<name>A0A4R1KDT3_9GAMM</name>
<evidence type="ECO:0000256" key="5">
    <source>
        <dbReference type="ARBA" id="ARBA00022723"/>
    </source>
</evidence>
<evidence type="ECO:0000256" key="10">
    <source>
        <dbReference type="PIRSR" id="PIRSR600760-2"/>
    </source>
</evidence>
<comment type="function">
    <text evidence="9">Converts adenosine-3',5'-bisphosphate (PAP) to AMP.</text>
</comment>
<dbReference type="EC" id="3.1.3.7" evidence="9"/>
<evidence type="ECO:0000256" key="3">
    <source>
        <dbReference type="ARBA" id="ARBA00022475"/>
    </source>
</evidence>
<dbReference type="RefSeq" id="WP_131911280.1">
    <property type="nucleotide sequence ID" value="NZ_OU594967.1"/>
</dbReference>
<feature type="binding site" evidence="9">
    <location>
        <position position="70"/>
    </location>
    <ligand>
        <name>substrate</name>
    </ligand>
</feature>
<keyword evidence="5 9" id="KW-0479">Metal-binding</keyword>
<comment type="catalytic activity">
    <reaction evidence="1 9">
        <text>adenosine 3',5'-bisphosphate + H2O = AMP + phosphate</text>
        <dbReference type="Rhea" id="RHEA:10040"/>
        <dbReference type="ChEBI" id="CHEBI:15377"/>
        <dbReference type="ChEBI" id="CHEBI:43474"/>
        <dbReference type="ChEBI" id="CHEBI:58343"/>
        <dbReference type="ChEBI" id="CHEBI:456215"/>
        <dbReference type="EC" id="3.1.3.7"/>
    </reaction>
</comment>
<dbReference type="PANTHER" id="PTHR43028">
    <property type="entry name" value="3'(2'),5'-BISPHOSPHATE NUCLEOTIDASE 1"/>
    <property type="match status" value="1"/>
</dbReference>
<evidence type="ECO:0000256" key="4">
    <source>
        <dbReference type="ARBA" id="ARBA00022519"/>
    </source>
</evidence>
<dbReference type="GO" id="GO:0000103">
    <property type="term" value="P:sulfate assimilation"/>
    <property type="evidence" value="ECO:0007669"/>
    <property type="project" value="TreeGrafter"/>
</dbReference>
<dbReference type="PRINTS" id="PR00377">
    <property type="entry name" value="IMPHPHTASES"/>
</dbReference>
<dbReference type="NCBIfam" id="TIGR01331">
    <property type="entry name" value="bisphos_cysQ"/>
    <property type="match status" value="1"/>
</dbReference>
<feature type="binding site" evidence="9">
    <location>
        <position position="219"/>
    </location>
    <ligand>
        <name>substrate</name>
    </ligand>
</feature>
<dbReference type="GO" id="GO:0000287">
    <property type="term" value="F:magnesium ion binding"/>
    <property type="evidence" value="ECO:0007669"/>
    <property type="project" value="UniProtKB-UniRule"/>
</dbReference>
<evidence type="ECO:0000256" key="1">
    <source>
        <dbReference type="ARBA" id="ARBA00001625"/>
    </source>
</evidence>
<evidence type="ECO:0000313" key="11">
    <source>
        <dbReference type="EMBL" id="TCK62742.1"/>
    </source>
</evidence>
<feature type="binding site" evidence="10">
    <location>
        <position position="70"/>
    </location>
    <ligand>
        <name>Mg(2+)</name>
        <dbReference type="ChEBI" id="CHEBI:18420"/>
        <label>1</label>
        <note>catalytic</note>
    </ligand>
</feature>
<proteinExistence type="inferred from homology"/>
<dbReference type="GO" id="GO:0008441">
    <property type="term" value="F:3'(2'),5'-bisphosphate nucleotidase activity"/>
    <property type="evidence" value="ECO:0007669"/>
    <property type="project" value="UniProtKB-UniRule"/>
</dbReference>
<feature type="binding site" evidence="9">
    <location>
        <position position="70"/>
    </location>
    <ligand>
        <name>Mg(2+)</name>
        <dbReference type="ChEBI" id="CHEBI:18420"/>
        <label>1</label>
    </ligand>
</feature>
<evidence type="ECO:0000313" key="12">
    <source>
        <dbReference type="Proteomes" id="UP000295565"/>
    </source>
</evidence>
<keyword evidence="4 9" id="KW-0997">Cell inner membrane</keyword>
<dbReference type="FunFam" id="3.30.540.10:FF:000007">
    <property type="entry name" value="3'(2'),5'-bisphosphate nucleotidase CysQ"/>
    <property type="match status" value="1"/>
</dbReference>
<dbReference type="EMBL" id="SMGD01000004">
    <property type="protein sequence ID" value="TCK62742.1"/>
    <property type="molecule type" value="Genomic_DNA"/>
</dbReference>
<evidence type="ECO:0000256" key="8">
    <source>
        <dbReference type="ARBA" id="ARBA00023136"/>
    </source>
</evidence>
<sequence length="285" mass="31985">MPQPLTDLLPAVERIARKAGHEILKLYQNGHYKTEQKSDHTPVTSADIAAHNILCEELRKLTPDWPVLSEEDASIALSERRQWHYYWLVDPMDGTQEFVSQTGDFSTMIALIYSGEPVLGLVYAPVTDTCYYAIKGSGAYKIQGNQGPQSIQCRHYQLSPETIRIAVSRVQNSDKLRKVLSDHFNYELLPLGSASLKSCLVAEGAADCYIRLGPTGEWDVGAPLVILREAGGTLLDLNFQAMSFNCRESLINPDFIGIGDRNLPWEKIIVHVPSNDRSRDRQERK</sequence>
<accession>A0A4R1KDT3</accession>
<dbReference type="Proteomes" id="UP000295565">
    <property type="component" value="Unassembled WGS sequence"/>
</dbReference>
<keyword evidence="8 9" id="KW-0472">Membrane</keyword>
<reference evidence="11 12" key="1">
    <citation type="submission" date="2019-03" db="EMBL/GenBank/DDBJ databases">
        <title>Genomic Encyclopedia of Type Strains, Phase IV (KMG-IV): sequencing the most valuable type-strain genomes for metagenomic binning, comparative biology and taxonomic classification.</title>
        <authorList>
            <person name="Goeker M."/>
        </authorList>
    </citation>
    <scope>NUCLEOTIDE SEQUENCE [LARGE SCALE GENOMIC DNA]</scope>
    <source>
        <strain evidence="11 12">DSM 18577</strain>
    </source>
</reference>
<organism evidence="11 12">
    <name type="scientific">Celerinatantimonas diazotrophica</name>
    <dbReference type="NCBI Taxonomy" id="412034"/>
    <lineage>
        <taxon>Bacteria</taxon>
        <taxon>Pseudomonadati</taxon>
        <taxon>Pseudomonadota</taxon>
        <taxon>Gammaproteobacteria</taxon>
        <taxon>Celerinatantimonadaceae</taxon>
        <taxon>Celerinatantimonas</taxon>
    </lineage>
</organism>
<feature type="binding site" evidence="9">
    <location>
        <position position="219"/>
    </location>
    <ligand>
        <name>Mg(2+)</name>
        <dbReference type="ChEBI" id="CHEBI:18420"/>
        <label>2</label>
    </ligand>
</feature>